<dbReference type="HOGENOM" id="CLU_1893342_0_0_9"/>
<evidence type="ECO:0000313" key="2">
    <source>
        <dbReference type="Proteomes" id="UP000004968"/>
    </source>
</evidence>
<evidence type="ECO:0000313" key="1">
    <source>
        <dbReference type="EMBL" id="EFC98527.1"/>
    </source>
</evidence>
<protein>
    <recommendedName>
        <fullName evidence="3">Fibronectin type-III domain-containing protein</fullName>
    </recommendedName>
</protein>
<dbReference type="InterPro" id="IPR013783">
    <property type="entry name" value="Ig-like_fold"/>
</dbReference>
<dbReference type="Gene3D" id="2.60.40.10">
    <property type="entry name" value="Immunoglobulins"/>
    <property type="match status" value="1"/>
</dbReference>
<organism evidence="1 2">
    <name type="scientific">Hungatella hathewayi DSM 13479</name>
    <dbReference type="NCBI Taxonomy" id="566550"/>
    <lineage>
        <taxon>Bacteria</taxon>
        <taxon>Bacillati</taxon>
        <taxon>Bacillota</taxon>
        <taxon>Clostridia</taxon>
        <taxon>Lachnospirales</taxon>
        <taxon>Lachnospiraceae</taxon>
        <taxon>Hungatella</taxon>
    </lineage>
</organism>
<proteinExistence type="predicted"/>
<dbReference type="EMBL" id="ACIO01000258">
    <property type="protein sequence ID" value="EFC98527.1"/>
    <property type="molecule type" value="Genomic_DNA"/>
</dbReference>
<name>D3AI38_9FIRM</name>
<dbReference type="InterPro" id="IPR003961">
    <property type="entry name" value="FN3_dom"/>
</dbReference>
<dbReference type="InterPro" id="IPR036116">
    <property type="entry name" value="FN3_sf"/>
</dbReference>
<comment type="caution">
    <text evidence="1">The sequence shown here is derived from an EMBL/GenBank/DDBJ whole genome shotgun (WGS) entry which is preliminary data.</text>
</comment>
<dbReference type="SUPFAM" id="SSF49265">
    <property type="entry name" value="Fibronectin type III"/>
    <property type="match status" value="1"/>
</dbReference>
<dbReference type="Proteomes" id="UP000004968">
    <property type="component" value="Unassembled WGS sequence"/>
</dbReference>
<dbReference type="AlphaFoldDB" id="D3AI38"/>
<dbReference type="CDD" id="cd00063">
    <property type="entry name" value="FN3"/>
    <property type="match status" value="1"/>
</dbReference>
<reference evidence="1 2" key="1">
    <citation type="submission" date="2010-01" db="EMBL/GenBank/DDBJ databases">
        <authorList>
            <person name="Weinstock G."/>
            <person name="Sodergren E."/>
            <person name="Clifton S."/>
            <person name="Fulton L."/>
            <person name="Fulton B."/>
            <person name="Courtney L."/>
            <person name="Fronick C."/>
            <person name="Harrison M."/>
            <person name="Strong C."/>
            <person name="Farmer C."/>
            <person name="Delahaunty K."/>
            <person name="Markovic C."/>
            <person name="Hall O."/>
            <person name="Minx P."/>
            <person name="Tomlinson C."/>
            <person name="Mitreva M."/>
            <person name="Nelson J."/>
            <person name="Hou S."/>
            <person name="Wollam A."/>
            <person name="Pepin K.H."/>
            <person name="Johnson M."/>
            <person name="Bhonagiri V."/>
            <person name="Nash W.E."/>
            <person name="Warren W."/>
            <person name="Chinwalla A."/>
            <person name="Mardis E.R."/>
            <person name="Wilson R.K."/>
        </authorList>
    </citation>
    <scope>NUCLEOTIDE SEQUENCE [LARGE SCALE GENOMIC DNA]</scope>
    <source>
        <strain evidence="1 2">DSM 13479</strain>
    </source>
</reference>
<accession>D3AI38</accession>
<sequence>MTASLLDQEDYYEEASEPDNQHCIHYGCTCKWIYACNKWINRRYGSESADGPYQLIHVTAAASYSDAGLSPYTMYHYLVQAYTGSQFSLPSVPVSAMTPSCGTPVPPCWQCCCPCCGCDPCCCRCNPQNNAIGL</sequence>
<evidence type="ECO:0008006" key="3">
    <source>
        <dbReference type="Google" id="ProtNLM"/>
    </source>
</evidence>
<gene>
    <name evidence="1" type="ORF">CLOSTHATH_03278</name>
</gene>